<dbReference type="Pfam" id="PF06874">
    <property type="entry name" value="FBPase_2"/>
    <property type="match status" value="1"/>
</dbReference>
<dbReference type="AlphaFoldDB" id="A0A4U9YX51"/>
<dbReference type="RefSeq" id="WP_269902535.1">
    <property type="nucleotide sequence ID" value="NZ_CABEHT010000002.1"/>
</dbReference>
<accession>A0A4U9YX51</accession>
<dbReference type="EMBL" id="CABEHT010000002">
    <property type="protein sequence ID" value="VTS31768.1"/>
    <property type="molecule type" value="Genomic_DNA"/>
</dbReference>
<evidence type="ECO:0000256" key="2">
    <source>
        <dbReference type="ARBA" id="ARBA00023211"/>
    </source>
</evidence>
<dbReference type="Gene3D" id="3.60.21.10">
    <property type="match status" value="1"/>
</dbReference>
<keyword evidence="3" id="KW-0119">Carbohydrate metabolism</keyword>
<dbReference type="SUPFAM" id="SSF56300">
    <property type="entry name" value="Metallo-dependent phosphatases"/>
    <property type="match status" value="1"/>
</dbReference>
<protein>
    <submittedName>
        <fullName evidence="4">Firmicute fructose-1,6-bisphosphatase</fullName>
        <ecNumber evidence="4">3.1.3.11</ecNumber>
    </submittedName>
</protein>
<dbReference type="InterPro" id="IPR029052">
    <property type="entry name" value="Metallo-depent_PP-like"/>
</dbReference>
<evidence type="ECO:0000313" key="5">
    <source>
        <dbReference type="Proteomes" id="UP000394068"/>
    </source>
</evidence>
<dbReference type="EC" id="3.1.3.11" evidence="4"/>
<dbReference type="Proteomes" id="UP000394068">
    <property type="component" value="Unassembled WGS sequence"/>
</dbReference>
<keyword evidence="2" id="KW-0464">Manganese</keyword>
<organism evidence="4 5">
    <name type="scientific">Streptococcus pseudoporcinus</name>
    <dbReference type="NCBI Taxonomy" id="361101"/>
    <lineage>
        <taxon>Bacteria</taxon>
        <taxon>Bacillati</taxon>
        <taxon>Bacillota</taxon>
        <taxon>Bacilli</taxon>
        <taxon>Lactobacillales</taxon>
        <taxon>Streptococcaceae</taxon>
        <taxon>Streptococcus</taxon>
    </lineage>
</organism>
<dbReference type="GO" id="GO:0042132">
    <property type="term" value="F:fructose 1,6-bisphosphate 1-phosphatase activity"/>
    <property type="evidence" value="ECO:0007669"/>
    <property type="project" value="UniProtKB-EC"/>
</dbReference>
<proteinExistence type="predicted"/>
<evidence type="ECO:0000256" key="1">
    <source>
        <dbReference type="ARBA" id="ARBA00022801"/>
    </source>
</evidence>
<evidence type="ECO:0000256" key="3">
    <source>
        <dbReference type="ARBA" id="ARBA00023277"/>
    </source>
</evidence>
<evidence type="ECO:0000313" key="4">
    <source>
        <dbReference type="EMBL" id="VTS31768.1"/>
    </source>
</evidence>
<dbReference type="GO" id="GO:0006094">
    <property type="term" value="P:gluconeogenesis"/>
    <property type="evidence" value="ECO:0007669"/>
    <property type="project" value="InterPro"/>
</dbReference>
<keyword evidence="1 4" id="KW-0378">Hydrolase</keyword>
<gene>
    <name evidence="4" type="primary">fbp_3</name>
    <name evidence="4" type="ORF">NCTC5386_02191</name>
</gene>
<reference evidence="4 5" key="1">
    <citation type="submission" date="2019-05" db="EMBL/GenBank/DDBJ databases">
        <authorList>
            <consortium name="Pathogen Informatics"/>
        </authorList>
    </citation>
    <scope>NUCLEOTIDE SEQUENCE [LARGE SCALE GENOMIC DNA]</scope>
    <source>
        <strain evidence="4 5">NCTC5386</strain>
    </source>
</reference>
<dbReference type="InterPro" id="IPR009164">
    <property type="entry name" value="FBPtase_class3"/>
</dbReference>
<name>A0A4U9YX51_9STRE</name>
<sequence length="109" mass="12686">MDNLFIAFAHLIQGLAIDHLHVVGDIFDRGQYPDLIIDRLKGFQNIDIQWGNHDITWIGAMSGSYICMINVIRIAARYNSLALIEDRYGINLRRLIDYSHRYFNEEAVF</sequence>